<organism evidence="1 2">
    <name type="scientific">Henosepilachna vigintioctopunctata</name>
    <dbReference type="NCBI Taxonomy" id="420089"/>
    <lineage>
        <taxon>Eukaryota</taxon>
        <taxon>Metazoa</taxon>
        <taxon>Ecdysozoa</taxon>
        <taxon>Arthropoda</taxon>
        <taxon>Hexapoda</taxon>
        <taxon>Insecta</taxon>
        <taxon>Pterygota</taxon>
        <taxon>Neoptera</taxon>
        <taxon>Endopterygota</taxon>
        <taxon>Coleoptera</taxon>
        <taxon>Polyphaga</taxon>
        <taxon>Cucujiformia</taxon>
        <taxon>Coccinelloidea</taxon>
        <taxon>Coccinellidae</taxon>
        <taxon>Epilachninae</taxon>
        <taxon>Epilachnini</taxon>
        <taxon>Henosepilachna</taxon>
    </lineage>
</organism>
<proteinExistence type="predicted"/>
<sequence>MKLGDYKASGASAAKKARVESNPVYNELSTSFQILSPTQTVHFNLAEMLTNSSDAEEETVIDSNKSILI</sequence>
<reference evidence="1 2" key="1">
    <citation type="submission" date="2023-03" db="EMBL/GenBank/DDBJ databases">
        <title>Genome insight into feeding habits of ladybird beetles.</title>
        <authorList>
            <person name="Li H.-S."/>
            <person name="Huang Y.-H."/>
            <person name="Pang H."/>
        </authorList>
    </citation>
    <scope>NUCLEOTIDE SEQUENCE [LARGE SCALE GENOMIC DNA]</scope>
    <source>
        <strain evidence="1">SYSU_2023b</strain>
        <tissue evidence="1">Whole body</tissue>
    </source>
</reference>
<protein>
    <submittedName>
        <fullName evidence="1">Uncharacterized protein</fullName>
    </submittedName>
</protein>
<dbReference type="AlphaFoldDB" id="A0AAW1UHQ8"/>
<dbReference type="Proteomes" id="UP001431783">
    <property type="component" value="Unassembled WGS sequence"/>
</dbReference>
<comment type="caution">
    <text evidence="1">The sequence shown here is derived from an EMBL/GenBank/DDBJ whole genome shotgun (WGS) entry which is preliminary data.</text>
</comment>
<name>A0AAW1UHQ8_9CUCU</name>
<evidence type="ECO:0000313" key="2">
    <source>
        <dbReference type="Proteomes" id="UP001431783"/>
    </source>
</evidence>
<evidence type="ECO:0000313" key="1">
    <source>
        <dbReference type="EMBL" id="KAK9880239.1"/>
    </source>
</evidence>
<accession>A0AAW1UHQ8</accession>
<dbReference type="EMBL" id="JARQZJ010000064">
    <property type="protein sequence ID" value="KAK9880239.1"/>
    <property type="molecule type" value="Genomic_DNA"/>
</dbReference>
<gene>
    <name evidence="1" type="ORF">WA026_010114</name>
</gene>
<keyword evidence="2" id="KW-1185">Reference proteome</keyword>